<accession>A0A0C3QMI6</accession>
<evidence type="ECO:0000259" key="1">
    <source>
        <dbReference type="Pfam" id="PF09994"/>
    </source>
</evidence>
<dbReference type="Proteomes" id="UP000054248">
    <property type="component" value="Unassembled WGS sequence"/>
</dbReference>
<dbReference type="PANTHER" id="PTHR33840">
    <property type="match status" value="1"/>
</dbReference>
<evidence type="ECO:0000313" key="3">
    <source>
        <dbReference type="Proteomes" id="UP000054248"/>
    </source>
</evidence>
<dbReference type="STRING" id="1051891.A0A0C3QMI6"/>
<sequence length="389" mass="44956">MINTAGHQRRIGTYAPPGFVSHIGEAVAQVLDEAFAWYLEDHIVTREPQLGGYRFLMNSYKEGDKICLFGYSRGAYTARALAGMLCRVGLLHARNVEQVPFAFKIFKNARVGSKLRKKDHDDPLGWICENFKKTFSRNVEVEFDTVESVGLIPRRLPNTRKNKIVKHVRHALALDERRAKFQASYWRPSRHNLTNVIDTDDKGCLENRNKTIKEVWFAGGHGDVGGGWESSQETSQLSRIPLRWMIREAKECTPAIHWDHNVLEEFGVNRPKSTDTKGLTKYRDQERKDASCKSHSAFIDSSSRYFWWFLELIPLVTIVKIMDWKFPRPHLPHFGRARKIREPSHDMLTKIHSSVKTRLNDVPGYKNAATWDPKMTEFVDEWALPHDVQ</sequence>
<evidence type="ECO:0000313" key="2">
    <source>
        <dbReference type="EMBL" id="KIO29076.1"/>
    </source>
</evidence>
<dbReference type="PANTHER" id="PTHR33840:SF2">
    <property type="entry name" value="TLE1 PHOSPHOLIPASE DOMAIN-CONTAINING PROTEIN"/>
    <property type="match status" value="1"/>
</dbReference>
<dbReference type="AlphaFoldDB" id="A0A0C3QMI6"/>
<protein>
    <recommendedName>
        <fullName evidence="1">T6SS Phospholipase effector Tle1-like catalytic domain-containing protein</fullName>
    </recommendedName>
</protein>
<dbReference type="InterPro" id="IPR018712">
    <property type="entry name" value="Tle1-like_cat"/>
</dbReference>
<dbReference type="Pfam" id="PF09994">
    <property type="entry name" value="T6SS_Tle1-like_cat"/>
    <property type="match status" value="1"/>
</dbReference>
<organism evidence="2 3">
    <name type="scientific">Tulasnella calospora MUT 4182</name>
    <dbReference type="NCBI Taxonomy" id="1051891"/>
    <lineage>
        <taxon>Eukaryota</taxon>
        <taxon>Fungi</taxon>
        <taxon>Dikarya</taxon>
        <taxon>Basidiomycota</taxon>
        <taxon>Agaricomycotina</taxon>
        <taxon>Agaricomycetes</taxon>
        <taxon>Cantharellales</taxon>
        <taxon>Tulasnellaceae</taxon>
        <taxon>Tulasnella</taxon>
    </lineage>
</organism>
<dbReference type="EMBL" id="KN822987">
    <property type="protein sequence ID" value="KIO29076.1"/>
    <property type="molecule type" value="Genomic_DNA"/>
</dbReference>
<name>A0A0C3QMI6_9AGAM</name>
<dbReference type="HOGENOM" id="CLU_005049_5_0_1"/>
<keyword evidence="3" id="KW-1185">Reference proteome</keyword>
<dbReference type="OrthoDB" id="3162439at2759"/>
<feature type="domain" description="T6SS Phospholipase effector Tle1-like catalytic" evidence="1">
    <location>
        <begin position="10"/>
        <end position="248"/>
    </location>
</feature>
<reference evidence="2 3" key="1">
    <citation type="submission" date="2014-04" db="EMBL/GenBank/DDBJ databases">
        <authorList>
            <consortium name="DOE Joint Genome Institute"/>
            <person name="Kuo A."/>
            <person name="Girlanda M."/>
            <person name="Perotto S."/>
            <person name="Kohler A."/>
            <person name="Nagy L.G."/>
            <person name="Floudas D."/>
            <person name="Copeland A."/>
            <person name="Barry K.W."/>
            <person name="Cichocki N."/>
            <person name="Veneault-Fourrey C."/>
            <person name="LaButti K."/>
            <person name="Lindquist E.A."/>
            <person name="Lipzen A."/>
            <person name="Lundell T."/>
            <person name="Morin E."/>
            <person name="Murat C."/>
            <person name="Sun H."/>
            <person name="Tunlid A."/>
            <person name="Henrissat B."/>
            <person name="Grigoriev I.V."/>
            <person name="Hibbett D.S."/>
            <person name="Martin F."/>
            <person name="Nordberg H.P."/>
            <person name="Cantor M.N."/>
            <person name="Hua S.X."/>
        </authorList>
    </citation>
    <scope>NUCLEOTIDE SEQUENCE [LARGE SCALE GENOMIC DNA]</scope>
    <source>
        <strain evidence="2 3">MUT 4182</strain>
    </source>
</reference>
<gene>
    <name evidence="2" type="ORF">M407DRAFT_21822</name>
</gene>
<reference evidence="3" key="2">
    <citation type="submission" date="2015-01" db="EMBL/GenBank/DDBJ databases">
        <title>Evolutionary Origins and Diversification of the Mycorrhizal Mutualists.</title>
        <authorList>
            <consortium name="DOE Joint Genome Institute"/>
            <consortium name="Mycorrhizal Genomics Consortium"/>
            <person name="Kohler A."/>
            <person name="Kuo A."/>
            <person name="Nagy L.G."/>
            <person name="Floudas D."/>
            <person name="Copeland A."/>
            <person name="Barry K.W."/>
            <person name="Cichocki N."/>
            <person name="Veneault-Fourrey C."/>
            <person name="LaButti K."/>
            <person name="Lindquist E.A."/>
            <person name="Lipzen A."/>
            <person name="Lundell T."/>
            <person name="Morin E."/>
            <person name="Murat C."/>
            <person name="Riley R."/>
            <person name="Ohm R."/>
            <person name="Sun H."/>
            <person name="Tunlid A."/>
            <person name="Henrissat B."/>
            <person name="Grigoriev I.V."/>
            <person name="Hibbett D.S."/>
            <person name="Martin F."/>
        </authorList>
    </citation>
    <scope>NUCLEOTIDE SEQUENCE [LARGE SCALE GENOMIC DNA]</scope>
    <source>
        <strain evidence="3">MUT 4182</strain>
    </source>
</reference>
<proteinExistence type="predicted"/>